<feature type="compositionally biased region" description="Low complexity" evidence="2">
    <location>
        <begin position="1"/>
        <end position="10"/>
    </location>
</feature>
<accession>A0A9W7AL97</accession>
<evidence type="ECO:0000313" key="3">
    <source>
        <dbReference type="EMBL" id="GMH71437.1"/>
    </source>
</evidence>
<dbReference type="EMBL" id="BRXZ01001446">
    <property type="protein sequence ID" value="GMH71437.1"/>
    <property type="molecule type" value="Genomic_DNA"/>
</dbReference>
<dbReference type="OrthoDB" id="552574at2759"/>
<dbReference type="InterPro" id="IPR039889">
    <property type="entry name" value="CCD33"/>
</dbReference>
<feature type="region of interest" description="Disordered" evidence="2">
    <location>
        <begin position="445"/>
        <end position="464"/>
    </location>
</feature>
<gene>
    <name evidence="3" type="ORF">TrRE_jg4027</name>
</gene>
<sequence length="464" mass="50429">MNLAPTQDPTTPEETDGNSLVPAAADAGGGQPETQNAAPGLDLTVSVGQPNGTKVELAKGGEPELTATTAFEPIAGQDEAAAQEVKELKNELSSLRTTNDSLNESNAALLQIQGVLQSQKEEELRRNISLLTQQLAEKEVHCTNMMKEVERRNGAIKSCGEEIVKLREEAVVMKSENSRLAGELDGIRSNEKREMERITQLLREEAHAPSTIPEPILHQMRILAQNFGEQTEQLNRTAGDLERANAEVVKYREKETEYSDTQKALAAQAKQLAKMEKLENRLGAYKSTVSMQEKVISKLESVIEGKIREEARRGPAAWARAEIEDKSLSASLSRELAAMSSALSDAVAARDLLSSGNAEMGRELEAAAENLAVLQGAYDELASKPRGVDPQVKERLTISELKLGAVMETMEQNAKDAQREISQLKVKLFEYEMGDVGSMADDLSSVMGGMSRNTSLGSLPSLAR</sequence>
<dbReference type="PANTHER" id="PTHR21623:SF2">
    <property type="entry name" value="COILED-COIL DOMAIN-CONTAINING PROTEIN 33"/>
    <property type="match status" value="1"/>
</dbReference>
<keyword evidence="1" id="KW-0175">Coiled coil</keyword>
<evidence type="ECO:0000256" key="2">
    <source>
        <dbReference type="SAM" id="MobiDB-lite"/>
    </source>
</evidence>
<feature type="coiled-coil region" evidence="1">
    <location>
        <begin position="364"/>
        <end position="427"/>
    </location>
</feature>
<feature type="coiled-coil region" evidence="1">
    <location>
        <begin position="234"/>
        <end position="261"/>
    </location>
</feature>
<feature type="coiled-coil region" evidence="1">
    <location>
        <begin position="78"/>
        <end position="141"/>
    </location>
</feature>
<comment type="caution">
    <text evidence="3">The sequence shown here is derived from an EMBL/GenBank/DDBJ whole genome shotgun (WGS) entry which is preliminary data.</text>
</comment>
<dbReference type="Proteomes" id="UP001165082">
    <property type="component" value="Unassembled WGS sequence"/>
</dbReference>
<protein>
    <submittedName>
        <fullName evidence="3">Uncharacterized protein</fullName>
    </submittedName>
</protein>
<evidence type="ECO:0000256" key="1">
    <source>
        <dbReference type="SAM" id="Coils"/>
    </source>
</evidence>
<name>A0A9W7AL97_9STRA</name>
<feature type="region of interest" description="Disordered" evidence="2">
    <location>
        <begin position="1"/>
        <end position="43"/>
    </location>
</feature>
<dbReference type="GO" id="GO:0005777">
    <property type="term" value="C:peroxisome"/>
    <property type="evidence" value="ECO:0007669"/>
    <property type="project" value="TreeGrafter"/>
</dbReference>
<keyword evidence="4" id="KW-1185">Reference proteome</keyword>
<proteinExistence type="predicted"/>
<dbReference type="AlphaFoldDB" id="A0A9W7AL97"/>
<reference evidence="3" key="1">
    <citation type="submission" date="2022-07" db="EMBL/GenBank/DDBJ databases">
        <title>Genome analysis of Parmales, a sister group of diatoms, reveals the evolutionary specialization of diatoms from phago-mixotrophs to photoautotrophs.</title>
        <authorList>
            <person name="Ban H."/>
            <person name="Sato S."/>
            <person name="Yoshikawa S."/>
            <person name="Kazumasa Y."/>
            <person name="Nakamura Y."/>
            <person name="Ichinomiya M."/>
            <person name="Saitoh K."/>
            <person name="Sato N."/>
            <person name="Blanc-Mathieu R."/>
            <person name="Endo H."/>
            <person name="Kuwata A."/>
            <person name="Ogata H."/>
        </authorList>
    </citation>
    <scope>NUCLEOTIDE SEQUENCE</scope>
</reference>
<evidence type="ECO:0000313" key="4">
    <source>
        <dbReference type="Proteomes" id="UP001165082"/>
    </source>
</evidence>
<organism evidence="3 4">
    <name type="scientific">Triparma retinervis</name>
    <dbReference type="NCBI Taxonomy" id="2557542"/>
    <lineage>
        <taxon>Eukaryota</taxon>
        <taxon>Sar</taxon>
        <taxon>Stramenopiles</taxon>
        <taxon>Ochrophyta</taxon>
        <taxon>Bolidophyceae</taxon>
        <taxon>Parmales</taxon>
        <taxon>Triparmaceae</taxon>
        <taxon>Triparma</taxon>
    </lineage>
</organism>
<dbReference type="PANTHER" id="PTHR21623">
    <property type="entry name" value="SPERIOLIN-BINDING FACTOR"/>
    <property type="match status" value="1"/>
</dbReference>